<protein>
    <recommendedName>
        <fullName evidence="3">Store-operated calcium entry-associated regulatory factor</fullName>
    </recommendedName>
    <alternativeName>
        <fullName evidence="13">Transmembrane protein 66</fullName>
    </alternativeName>
</protein>
<name>A0A1U7LWQ9_NEOID</name>
<evidence type="ECO:0000256" key="3">
    <source>
        <dbReference type="ARBA" id="ARBA00016584"/>
    </source>
</evidence>
<evidence type="ECO:0000256" key="9">
    <source>
        <dbReference type="ARBA" id="ARBA00022837"/>
    </source>
</evidence>
<keyword evidence="7 16" id="KW-0732">Signal</keyword>
<evidence type="ECO:0000256" key="14">
    <source>
        <dbReference type="SAM" id="MobiDB-lite"/>
    </source>
</evidence>
<dbReference type="AlphaFoldDB" id="A0A1U7LWQ9"/>
<evidence type="ECO:0000256" key="11">
    <source>
        <dbReference type="ARBA" id="ARBA00023065"/>
    </source>
</evidence>
<accession>A0A1U7LWQ9</accession>
<evidence type="ECO:0000256" key="8">
    <source>
        <dbReference type="ARBA" id="ARBA00022824"/>
    </source>
</evidence>
<evidence type="ECO:0000313" key="17">
    <source>
        <dbReference type="EMBL" id="OLL27107.1"/>
    </source>
</evidence>
<evidence type="ECO:0000256" key="16">
    <source>
        <dbReference type="SAM" id="SignalP"/>
    </source>
</evidence>
<dbReference type="InterPro" id="IPR009567">
    <property type="entry name" value="SARAF"/>
</dbReference>
<dbReference type="GO" id="GO:2001256">
    <property type="term" value="P:regulation of store-operated calcium entry"/>
    <property type="evidence" value="ECO:0007669"/>
    <property type="project" value="InterPro"/>
</dbReference>
<evidence type="ECO:0000256" key="1">
    <source>
        <dbReference type="ARBA" id="ARBA00004115"/>
    </source>
</evidence>
<evidence type="ECO:0000256" key="5">
    <source>
        <dbReference type="ARBA" id="ARBA00022568"/>
    </source>
</evidence>
<evidence type="ECO:0000256" key="6">
    <source>
        <dbReference type="ARBA" id="ARBA00022692"/>
    </source>
</evidence>
<dbReference type="EMBL" id="LXFE01000120">
    <property type="protein sequence ID" value="OLL27107.1"/>
    <property type="molecule type" value="Genomic_DNA"/>
</dbReference>
<dbReference type="PANTHER" id="PTHR15929:SF0">
    <property type="entry name" value="STORE-OPERATED CALCIUM ENTRY-ASSOCIATED REGULATORY FACTOR"/>
    <property type="match status" value="1"/>
</dbReference>
<dbReference type="OMA" id="DVQWRCD"/>
<feature type="region of interest" description="Disordered" evidence="14">
    <location>
        <begin position="268"/>
        <end position="291"/>
    </location>
</feature>
<evidence type="ECO:0000256" key="4">
    <source>
        <dbReference type="ARBA" id="ARBA00022448"/>
    </source>
</evidence>
<comment type="caution">
    <text evidence="17">The sequence shown here is derived from an EMBL/GenBank/DDBJ whole genome shotgun (WGS) entry which is preliminary data.</text>
</comment>
<feature type="region of interest" description="Disordered" evidence="14">
    <location>
        <begin position="179"/>
        <end position="216"/>
    </location>
</feature>
<dbReference type="PANTHER" id="PTHR15929">
    <property type="entry name" value="STORE-OPERATED CALCIUM ENTRY-ASSOCIATED REGULATORY FACTOR"/>
    <property type="match status" value="1"/>
</dbReference>
<proteinExistence type="inferred from homology"/>
<organism evidence="17 18">
    <name type="scientific">Neolecta irregularis (strain DAH-3)</name>
    <dbReference type="NCBI Taxonomy" id="1198029"/>
    <lineage>
        <taxon>Eukaryota</taxon>
        <taxon>Fungi</taxon>
        <taxon>Dikarya</taxon>
        <taxon>Ascomycota</taxon>
        <taxon>Taphrinomycotina</taxon>
        <taxon>Neolectales</taxon>
        <taxon>Neolectaceae</taxon>
        <taxon>Neolecta</taxon>
    </lineage>
</organism>
<gene>
    <name evidence="17" type="ORF">NEOLI_003092</name>
</gene>
<keyword evidence="8" id="KW-0256">Endoplasmic reticulum</keyword>
<evidence type="ECO:0000256" key="7">
    <source>
        <dbReference type="ARBA" id="ARBA00022729"/>
    </source>
</evidence>
<evidence type="ECO:0000256" key="10">
    <source>
        <dbReference type="ARBA" id="ARBA00022989"/>
    </source>
</evidence>
<sequence length="291" mass="32159">MLTFLYLFLLLSPSIAILSQKVLLSQIPVLTLYTDKQTAHRRVPAIPQLSCTGGNACSLIDLLPQTMQCRNMGGAYGKEDIQWSCSTELSPYIKLGKTEMICEGYADPDDTYVLRGSCACEYWLWLTDEGEERFGRLPVMGKRSWFSWNWGRLFSNLSTLLIIGTALTILYQLIFGRPRQGGQPRRRGFGWGGDNNNDGPPPYFPRGGKPTDSQTGWQPGFWSGLAGGAAASYLGRRLFDGGNREYINNSPSMFGSPSGYSGMRAPMRNNPFGEGPSGTRTSTGFGGTRRR</sequence>
<dbReference type="STRING" id="1198029.A0A1U7LWQ9"/>
<evidence type="ECO:0000256" key="2">
    <source>
        <dbReference type="ARBA" id="ARBA00006833"/>
    </source>
</evidence>
<comment type="subcellular location">
    <subcellularLocation>
        <location evidence="1">Endoplasmic reticulum membrane</location>
        <topology evidence="1">Single-pass type I membrane protein</topology>
    </subcellularLocation>
</comment>
<dbReference type="GO" id="GO:0006816">
    <property type="term" value="P:calcium ion transport"/>
    <property type="evidence" value="ECO:0007669"/>
    <property type="project" value="UniProtKB-KW"/>
</dbReference>
<evidence type="ECO:0000256" key="12">
    <source>
        <dbReference type="ARBA" id="ARBA00023136"/>
    </source>
</evidence>
<dbReference type="OrthoDB" id="20303at2759"/>
<evidence type="ECO:0000256" key="13">
    <source>
        <dbReference type="ARBA" id="ARBA00031116"/>
    </source>
</evidence>
<keyword evidence="9" id="KW-0106">Calcium</keyword>
<evidence type="ECO:0000313" key="18">
    <source>
        <dbReference type="Proteomes" id="UP000186594"/>
    </source>
</evidence>
<keyword evidence="12 15" id="KW-0472">Membrane</keyword>
<keyword evidence="6 15" id="KW-0812">Transmembrane</keyword>
<reference evidence="17 18" key="1">
    <citation type="submission" date="2016-04" db="EMBL/GenBank/DDBJ databases">
        <title>Evolutionary innovation and constraint leading to complex multicellularity in the Ascomycota.</title>
        <authorList>
            <person name="Cisse O."/>
            <person name="Nguyen A."/>
            <person name="Hewitt D.A."/>
            <person name="Jedd G."/>
            <person name="Stajich J.E."/>
        </authorList>
    </citation>
    <scope>NUCLEOTIDE SEQUENCE [LARGE SCALE GENOMIC DNA]</scope>
    <source>
        <strain evidence="17 18">DAH-3</strain>
    </source>
</reference>
<keyword evidence="18" id="KW-1185">Reference proteome</keyword>
<keyword evidence="4" id="KW-0813">Transport</keyword>
<feature type="transmembrane region" description="Helical" evidence="15">
    <location>
        <begin position="153"/>
        <end position="176"/>
    </location>
</feature>
<keyword evidence="10 15" id="KW-1133">Transmembrane helix</keyword>
<feature type="chain" id="PRO_5013160394" description="Store-operated calcium entry-associated regulatory factor" evidence="16">
    <location>
        <begin position="17"/>
        <end position="291"/>
    </location>
</feature>
<feature type="signal peptide" evidence="16">
    <location>
        <begin position="1"/>
        <end position="16"/>
    </location>
</feature>
<keyword evidence="5" id="KW-0109">Calcium transport</keyword>
<dbReference type="GO" id="GO:0005789">
    <property type="term" value="C:endoplasmic reticulum membrane"/>
    <property type="evidence" value="ECO:0007669"/>
    <property type="project" value="UniProtKB-SubCell"/>
</dbReference>
<comment type="similarity">
    <text evidence="2">Belongs to the SARAF family.</text>
</comment>
<dbReference type="Pfam" id="PF06682">
    <property type="entry name" value="SARAF"/>
    <property type="match status" value="1"/>
</dbReference>
<keyword evidence="11" id="KW-0406">Ion transport</keyword>
<evidence type="ECO:0000256" key="15">
    <source>
        <dbReference type="SAM" id="Phobius"/>
    </source>
</evidence>
<dbReference type="Proteomes" id="UP000186594">
    <property type="component" value="Unassembled WGS sequence"/>
</dbReference>